<keyword evidence="9 10" id="KW-0968">Cytoplasmic vesicle</keyword>
<comment type="subunit">
    <text evidence="10">Oligomeric complex that consists of at least the alpha, beta, beta', gamma, delta, epsilon and zeta subunits.</text>
</comment>
<dbReference type="PANTHER" id="PTHR10635">
    <property type="entry name" value="COATOMER SUBUNIT BETA"/>
    <property type="match status" value="1"/>
</dbReference>
<dbReference type="GO" id="GO:0000139">
    <property type="term" value="C:Golgi membrane"/>
    <property type="evidence" value="ECO:0007669"/>
    <property type="project" value="UniProtKB-SubCell"/>
</dbReference>
<evidence type="ECO:0000256" key="8">
    <source>
        <dbReference type="ARBA" id="ARBA00023136"/>
    </source>
</evidence>
<dbReference type="Pfam" id="PF07718">
    <property type="entry name" value="Coatamer_beta_C"/>
    <property type="match status" value="1"/>
</dbReference>
<evidence type="ECO:0000256" key="4">
    <source>
        <dbReference type="ARBA" id="ARBA00022737"/>
    </source>
</evidence>
<dbReference type="PANTHER" id="PTHR10635:SF0">
    <property type="entry name" value="COATOMER SUBUNIT BETA"/>
    <property type="match status" value="1"/>
</dbReference>
<dbReference type="Gene3D" id="1.25.10.10">
    <property type="entry name" value="Leucine-rich Repeat Variant"/>
    <property type="match status" value="1"/>
</dbReference>
<keyword evidence="8 10" id="KW-0472">Membrane</keyword>
<proteinExistence type="predicted"/>
<evidence type="ECO:0000256" key="9">
    <source>
        <dbReference type="ARBA" id="ARBA00023329"/>
    </source>
</evidence>
<evidence type="ECO:0000259" key="11">
    <source>
        <dbReference type="Pfam" id="PF01602"/>
    </source>
</evidence>
<evidence type="ECO:0000256" key="5">
    <source>
        <dbReference type="ARBA" id="ARBA00022892"/>
    </source>
</evidence>
<protein>
    <recommendedName>
        <fullName evidence="10">Coatomer subunit beta</fullName>
    </recommendedName>
    <alternativeName>
        <fullName evidence="10">Beta-coat protein</fullName>
    </alternativeName>
</protein>
<organism evidence="14 15">
    <name type="scientific">Stentor coeruleus</name>
    <dbReference type="NCBI Taxonomy" id="5963"/>
    <lineage>
        <taxon>Eukaryota</taxon>
        <taxon>Sar</taxon>
        <taxon>Alveolata</taxon>
        <taxon>Ciliophora</taxon>
        <taxon>Postciliodesmatophora</taxon>
        <taxon>Heterotrichea</taxon>
        <taxon>Heterotrichida</taxon>
        <taxon>Stentoridae</taxon>
        <taxon>Stentor</taxon>
    </lineage>
</organism>
<evidence type="ECO:0000313" key="14">
    <source>
        <dbReference type="EMBL" id="OMJ78377.1"/>
    </source>
</evidence>
<feature type="domain" description="Clathrin/coatomer adaptor adaptin-like N-terminal" evidence="11">
    <location>
        <begin position="21"/>
        <end position="494"/>
    </location>
</feature>
<name>A0A1R2BNL6_9CILI</name>
<dbReference type="InterPro" id="IPR002553">
    <property type="entry name" value="Clathrin/coatomer_adapt-like_N"/>
</dbReference>
<keyword evidence="15" id="KW-1185">Reference proteome</keyword>
<keyword evidence="6 10" id="KW-0653">Protein transport</keyword>
<dbReference type="InterPro" id="IPR011989">
    <property type="entry name" value="ARM-like"/>
</dbReference>
<keyword evidence="4" id="KW-0677">Repeat</keyword>
<comment type="subcellular location">
    <subcellularLocation>
        <location evidence="10">Cytoplasm</location>
    </subcellularLocation>
    <subcellularLocation>
        <location evidence="1 10">Golgi apparatus membrane</location>
        <topology evidence="1 10">Peripheral membrane protein</topology>
        <orientation evidence="1 10">Cytoplasmic side</orientation>
    </subcellularLocation>
    <subcellularLocation>
        <location evidence="10">Cytoplasmic vesicle</location>
        <location evidence="10">COPI-coated vesicle membrane</location>
        <topology evidence="10">Peripheral membrane protein</topology>
        <orientation evidence="10">Cytoplasmic side</orientation>
    </subcellularLocation>
</comment>
<comment type="caution">
    <text evidence="14">The sequence shown here is derived from an EMBL/GenBank/DDBJ whole genome shotgun (WGS) entry which is preliminary data.</text>
</comment>
<dbReference type="Pfam" id="PF14806">
    <property type="entry name" value="Coatomer_b_Cpla"/>
    <property type="match status" value="1"/>
</dbReference>
<gene>
    <name evidence="14" type="ORF">SteCoe_21807</name>
</gene>
<evidence type="ECO:0000313" key="15">
    <source>
        <dbReference type="Proteomes" id="UP000187209"/>
    </source>
</evidence>
<dbReference type="OrthoDB" id="10261439at2759"/>
<evidence type="ECO:0000259" key="13">
    <source>
        <dbReference type="Pfam" id="PF14806"/>
    </source>
</evidence>
<keyword evidence="2 10" id="KW-0813">Transport</keyword>
<keyword evidence="7 10" id="KW-0333">Golgi apparatus</keyword>
<accession>A0A1R2BNL6</accession>
<comment type="function">
    <text evidence="10">The coatomer is a cytosolic protein complex that binds to dilysine motifs and reversibly associates with Golgi non-clathrin-coated vesicles, which further mediate biosynthetic protein transport from the ER, via the Golgi up to the trans Golgi network. Coatomer complex is required for budding from Golgi membranes, and is essential for the retrograde Golgi-to-ER transport of dilysine-tagged proteins.</text>
</comment>
<dbReference type="GO" id="GO:0030126">
    <property type="term" value="C:COPI vesicle coat"/>
    <property type="evidence" value="ECO:0007669"/>
    <property type="project" value="InterPro"/>
</dbReference>
<reference evidence="14 15" key="1">
    <citation type="submission" date="2016-11" db="EMBL/GenBank/DDBJ databases">
        <title>The macronuclear genome of Stentor coeruleus: a giant cell with tiny introns.</title>
        <authorList>
            <person name="Slabodnick M."/>
            <person name="Ruby J.G."/>
            <person name="Reiff S.B."/>
            <person name="Swart E.C."/>
            <person name="Gosai S."/>
            <person name="Prabakaran S."/>
            <person name="Witkowska E."/>
            <person name="Larue G.E."/>
            <person name="Fisher S."/>
            <person name="Freeman R.M."/>
            <person name="Gunawardena J."/>
            <person name="Chu W."/>
            <person name="Stover N.A."/>
            <person name="Gregory B.D."/>
            <person name="Nowacki M."/>
            <person name="Derisi J."/>
            <person name="Roy S.W."/>
            <person name="Marshall W.F."/>
            <person name="Sood P."/>
        </authorList>
    </citation>
    <scope>NUCLEOTIDE SEQUENCE [LARGE SCALE GENOMIC DNA]</scope>
    <source>
        <strain evidence="14">WM001</strain>
    </source>
</reference>
<feature type="domain" description="Coatomer beta subunit C-terminal" evidence="12">
    <location>
        <begin position="664"/>
        <end position="799"/>
    </location>
</feature>
<dbReference type="EMBL" id="MPUH01000524">
    <property type="protein sequence ID" value="OMJ78377.1"/>
    <property type="molecule type" value="Genomic_DNA"/>
</dbReference>
<dbReference type="SUPFAM" id="SSF48371">
    <property type="entry name" value="ARM repeat"/>
    <property type="match status" value="1"/>
</dbReference>
<dbReference type="Pfam" id="PF01602">
    <property type="entry name" value="Adaptin_N"/>
    <property type="match status" value="1"/>
</dbReference>
<evidence type="ECO:0000256" key="1">
    <source>
        <dbReference type="ARBA" id="ARBA00004255"/>
    </source>
</evidence>
<feature type="domain" description="Coatomer beta subunit appendage platform" evidence="13">
    <location>
        <begin position="807"/>
        <end position="931"/>
    </location>
</feature>
<evidence type="ECO:0000256" key="2">
    <source>
        <dbReference type="ARBA" id="ARBA00022448"/>
    </source>
</evidence>
<evidence type="ECO:0000256" key="10">
    <source>
        <dbReference type="PIRNR" id="PIRNR005727"/>
    </source>
</evidence>
<dbReference type="AlphaFoldDB" id="A0A1R2BNL6"/>
<keyword evidence="5 10" id="KW-0931">ER-Golgi transport</keyword>
<dbReference type="InterPro" id="IPR029446">
    <property type="entry name" value="COPB1_appendage_platform_dom"/>
</dbReference>
<evidence type="ECO:0000256" key="3">
    <source>
        <dbReference type="ARBA" id="ARBA00022490"/>
    </source>
</evidence>
<evidence type="ECO:0000256" key="6">
    <source>
        <dbReference type="ARBA" id="ARBA00022927"/>
    </source>
</evidence>
<evidence type="ECO:0000259" key="12">
    <source>
        <dbReference type="Pfam" id="PF07718"/>
    </source>
</evidence>
<dbReference type="PIRSF" id="PIRSF005727">
    <property type="entry name" value="Coatomer_beta_subunit"/>
    <property type="match status" value="1"/>
</dbReference>
<dbReference type="GO" id="GO:0006891">
    <property type="term" value="P:intra-Golgi vesicle-mediated transport"/>
    <property type="evidence" value="ECO:0007669"/>
    <property type="project" value="TreeGrafter"/>
</dbReference>
<sequence>MPEHLKACYLIIDYDVQSPPSSSEIAKLLEKGSEEEKIDAMKTLILMILSDEHFPRMIMTVVQHAMRVDSKDMKKLLIIYWEAIEKTNPDGTIKDEMVMLCNALRNDLLSPNEFIRARTLRLVSKMRYREMMDTLLQPALECLTHRHPYVRRNAVMCVYSIYLAFGEDILPDAVERIDNLLSSETDLSTRRNALLFLFEASPTIAMRYLNSVLLDEDDSNSVYGTSIDILQLVVLDELKKVCKANPLEKGKYMKSIFNLAMTSKSQSVLFECASIITQLTSMPNAIKLAISTYLKLLNDPSSDSNMKLLLVENLVLLKDKHKKILQDQAVEILRALTTPSNDIRSKCINLVLELLSNRNVEDIIRILKKELLSVQGKKEEISYQDMLVNALHTCAVRFPGITEQVGLVEVLMDSCLLQEVTDTDVSSFIQQIIVDYPSLRGIILNKLYHIFAEINSATVYRTALWIFSEFAEDADKTINCILHSIGESPYFNKKEKTEVFEVKEESERAHKTVILPDGTYGTQILSAKDIAKPKNLTGLRKLLTETEEVDYYLITVIAKSLTKLFFKLPEMKKNSHKHNILSILCSIIQIRTYPKKSRNSTEYSEIPCSIDPENFEQVILCMQTITGLRSSDWVTSGIDLYKQTQEENIKQTEEISTENQLTQPDDLIIIKQLRGKEGISDMDFADDTSFRTLFEDSNLNDFSLKLSKVRTLTGLDDVVYVECSLCMNHYDISAEFNIYNRSSETLKNLTLELAVDGELKLVEKPQVINIGPLQNSIMKATVKVASTEAGVIFGNITYDTQRGGNVKVITLNEIVIDTIEYINPSYCSDGEFRKMWQEFKWEFPVAVTSGKKDLVEFVRKIACKTNMQVLTHENVLRCSEDFLVANLYAKSKFNEDALMNVSVERTGNGITGNVRIRAKNSGMAKCLGQRISMITRYDN</sequence>
<dbReference type="Proteomes" id="UP000187209">
    <property type="component" value="Unassembled WGS sequence"/>
</dbReference>
<dbReference type="GO" id="GO:0005198">
    <property type="term" value="F:structural molecule activity"/>
    <property type="evidence" value="ECO:0007669"/>
    <property type="project" value="InterPro"/>
</dbReference>
<dbReference type="InterPro" id="IPR016460">
    <property type="entry name" value="COPB1"/>
</dbReference>
<dbReference type="InterPro" id="IPR011710">
    <property type="entry name" value="Coatomer_bsu_C"/>
</dbReference>
<keyword evidence="3 10" id="KW-0963">Cytoplasm</keyword>
<evidence type="ECO:0000256" key="7">
    <source>
        <dbReference type="ARBA" id="ARBA00023034"/>
    </source>
</evidence>
<dbReference type="GO" id="GO:0006886">
    <property type="term" value="P:intracellular protein transport"/>
    <property type="evidence" value="ECO:0007669"/>
    <property type="project" value="InterPro"/>
</dbReference>
<dbReference type="GO" id="GO:0006888">
    <property type="term" value="P:endoplasmic reticulum to Golgi vesicle-mediated transport"/>
    <property type="evidence" value="ECO:0007669"/>
    <property type="project" value="TreeGrafter"/>
</dbReference>
<dbReference type="InterPro" id="IPR016024">
    <property type="entry name" value="ARM-type_fold"/>
</dbReference>